<feature type="domain" description="Acyl-CoA dehydrogenase/oxidase C-terminal" evidence="6">
    <location>
        <begin position="218"/>
        <end position="351"/>
    </location>
</feature>
<evidence type="ECO:0000256" key="5">
    <source>
        <dbReference type="RuleBase" id="RU362125"/>
    </source>
</evidence>
<dbReference type="STRING" id="394096.DB31_1946"/>
<dbReference type="CDD" id="cd00567">
    <property type="entry name" value="ACAD"/>
    <property type="match status" value="1"/>
</dbReference>
<dbReference type="SUPFAM" id="SSF56645">
    <property type="entry name" value="Acyl-CoA dehydrogenase NM domain-like"/>
    <property type="match status" value="1"/>
</dbReference>
<dbReference type="PANTHER" id="PTHR43884">
    <property type="entry name" value="ACYL-COA DEHYDROGENASE"/>
    <property type="match status" value="1"/>
</dbReference>
<name>A0A085WB65_9BACT</name>
<evidence type="ECO:0000313" key="8">
    <source>
        <dbReference type="EMBL" id="KFE64928.1"/>
    </source>
</evidence>
<evidence type="ECO:0000313" key="9">
    <source>
        <dbReference type="Proteomes" id="UP000028725"/>
    </source>
</evidence>
<dbReference type="GO" id="GO:0003995">
    <property type="term" value="F:acyl-CoA dehydrogenase activity"/>
    <property type="evidence" value="ECO:0007669"/>
    <property type="project" value="TreeGrafter"/>
</dbReference>
<dbReference type="EMBL" id="JMCB01000013">
    <property type="protein sequence ID" value="KFE64928.1"/>
    <property type="molecule type" value="Genomic_DNA"/>
</dbReference>
<gene>
    <name evidence="8" type="ORF">DB31_1946</name>
</gene>
<dbReference type="Gene3D" id="1.10.540.10">
    <property type="entry name" value="Acyl-CoA dehydrogenase/oxidase, N-terminal domain"/>
    <property type="match status" value="1"/>
</dbReference>
<dbReference type="InterPro" id="IPR046373">
    <property type="entry name" value="Acyl-CoA_Oxase/DH_mid-dom_sf"/>
</dbReference>
<dbReference type="InterPro" id="IPR037069">
    <property type="entry name" value="AcylCoA_DH/ox_N_sf"/>
</dbReference>
<keyword evidence="4 5" id="KW-0274">FAD</keyword>
<dbReference type="RefSeq" id="WP_044193919.1">
    <property type="nucleotide sequence ID" value="NZ_JMCB01000013.1"/>
</dbReference>
<dbReference type="OrthoDB" id="2986495at2"/>
<dbReference type="InterPro" id="IPR006091">
    <property type="entry name" value="Acyl-CoA_Oxase/DH_mid-dom"/>
</dbReference>
<evidence type="ECO:0000256" key="4">
    <source>
        <dbReference type="ARBA" id="ARBA00022827"/>
    </source>
</evidence>
<keyword evidence="9" id="KW-1185">Reference proteome</keyword>
<evidence type="ECO:0000259" key="7">
    <source>
        <dbReference type="Pfam" id="PF02770"/>
    </source>
</evidence>
<dbReference type="Gene3D" id="2.40.110.10">
    <property type="entry name" value="Butyryl-CoA Dehydrogenase, subunit A, domain 2"/>
    <property type="match status" value="1"/>
</dbReference>
<feature type="domain" description="Acyl-CoA oxidase/dehydrogenase middle" evidence="7">
    <location>
        <begin position="109"/>
        <end position="195"/>
    </location>
</feature>
<keyword evidence="3 5" id="KW-0285">Flavoprotein</keyword>
<protein>
    <submittedName>
        <fullName evidence="8">Acyl-CoA dehydrogenase, short-chain specific</fullName>
    </submittedName>
</protein>
<comment type="similarity">
    <text evidence="2 5">Belongs to the acyl-CoA dehydrogenase family.</text>
</comment>
<dbReference type="PANTHER" id="PTHR43884:SF12">
    <property type="entry name" value="ISOVALERYL-COA DEHYDROGENASE, MITOCHONDRIAL-RELATED"/>
    <property type="match status" value="1"/>
</dbReference>
<dbReference type="PIRSF" id="PIRSF016578">
    <property type="entry name" value="HsaA"/>
    <property type="match status" value="1"/>
</dbReference>
<comment type="cofactor">
    <cofactor evidence="1 5">
        <name>FAD</name>
        <dbReference type="ChEBI" id="CHEBI:57692"/>
    </cofactor>
</comment>
<dbReference type="Proteomes" id="UP000028725">
    <property type="component" value="Unassembled WGS sequence"/>
</dbReference>
<dbReference type="InterPro" id="IPR036250">
    <property type="entry name" value="AcylCo_DH-like_C"/>
</dbReference>
<dbReference type="Pfam" id="PF00441">
    <property type="entry name" value="Acyl-CoA_dh_1"/>
    <property type="match status" value="1"/>
</dbReference>
<dbReference type="SUPFAM" id="SSF47203">
    <property type="entry name" value="Acyl-CoA dehydrogenase C-terminal domain-like"/>
    <property type="match status" value="1"/>
</dbReference>
<comment type="caution">
    <text evidence="8">The sequence shown here is derived from an EMBL/GenBank/DDBJ whole genome shotgun (WGS) entry which is preliminary data.</text>
</comment>
<dbReference type="AlphaFoldDB" id="A0A085WB65"/>
<evidence type="ECO:0000256" key="2">
    <source>
        <dbReference type="ARBA" id="ARBA00009347"/>
    </source>
</evidence>
<reference evidence="8 9" key="1">
    <citation type="submission" date="2014-04" db="EMBL/GenBank/DDBJ databases">
        <title>Genome assembly of Hyalangium minutum DSM 14724.</title>
        <authorList>
            <person name="Sharma G."/>
            <person name="Subramanian S."/>
        </authorList>
    </citation>
    <scope>NUCLEOTIDE SEQUENCE [LARGE SCALE GENOMIC DNA]</scope>
    <source>
        <strain evidence="8 9">DSM 14724</strain>
    </source>
</reference>
<dbReference type="InterPro" id="IPR009075">
    <property type="entry name" value="AcylCo_DH/oxidase_C"/>
</dbReference>
<evidence type="ECO:0000256" key="3">
    <source>
        <dbReference type="ARBA" id="ARBA00022630"/>
    </source>
</evidence>
<dbReference type="Gene3D" id="1.20.140.10">
    <property type="entry name" value="Butyryl-CoA Dehydrogenase, subunit A, domain 3"/>
    <property type="match status" value="1"/>
</dbReference>
<dbReference type="GO" id="GO:0050660">
    <property type="term" value="F:flavin adenine dinucleotide binding"/>
    <property type="evidence" value="ECO:0007669"/>
    <property type="project" value="InterPro"/>
</dbReference>
<organism evidence="8 9">
    <name type="scientific">Hyalangium minutum</name>
    <dbReference type="NCBI Taxonomy" id="394096"/>
    <lineage>
        <taxon>Bacteria</taxon>
        <taxon>Pseudomonadati</taxon>
        <taxon>Myxococcota</taxon>
        <taxon>Myxococcia</taxon>
        <taxon>Myxococcales</taxon>
        <taxon>Cystobacterineae</taxon>
        <taxon>Archangiaceae</taxon>
        <taxon>Hyalangium</taxon>
    </lineage>
</organism>
<dbReference type="Pfam" id="PF02770">
    <property type="entry name" value="Acyl-CoA_dh_M"/>
    <property type="match status" value="1"/>
</dbReference>
<keyword evidence="5" id="KW-0560">Oxidoreductase</keyword>
<sequence>MTEAELLKEAERLQALLAEHATRHDRDTTFPEEGREAMVRSPLNTMLQDGSSWLTFGRVISLLAQGDASFATAWLMHQGAAEVLRFLGEPSQVAHFDAEFRRGAWFGNALGEPTSGNQFLMPQQQARKGEGGWRLTGAKRFVSGGEHAKYLITSALCEGQPRFFLIDKNASIRVEEIWDPMGMRATRSQLLHFQDTLLPESRELKIDPTAPNAISGGLSWISIGIAEAAMRFAIGYAKERRLPPENKPLAEMQWIQFAIADMSIRLEAARSLAMRSATASDQRAPDFPVLQMQAKVVANEAAVAITTAALEIAGGSGYLRSRPVERYVRDAMSGPVMAWSAPVIRDFLGKALLGLMGPMGPPPG</sequence>
<accession>A0A085WB65</accession>
<evidence type="ECO:0000259" key="6">
    <source>
        <dbReference type="Pfam" id="PF00441"/>
    </source>
</evidence>
<dbReference type="InterPro" id="IPR009100">
    <property type="entry name" value="AcylCoA_DH/oxidase_NM_dom_sf"/>
</dbReference>
<proteinExistence type="inferred from homology"/>
<evidence type="ECO:0000256" key="1">
    <source>
        <dbReference type="ARBA" id="ARBA00001974"/>
    </source>
</evidence>